<dbReference type="Proteomes" id="UP000500890">
    <property type="component" value="Chromosome"/>
</dbReference>
<accession>A0A6G8AMM5</accession>
<dbReference type="AlphaFoldDB" id="A0A6G8AMM5"/>
<protein>
    <submittedName>
        <fullName evidence="1">Uncharacterized protein</fullName>
    </submittedName>
</protein>
<organism evidence="1 2">
    <name type="scientific">Vagococcus coleopterorum</name>
    <dbReference type="NCBI Taxonomy" id="2714946"/>
    <lineage>
        <taxon>Bacteria</taxon>
        <taxon>Bacillati</taxon>
        <taxon>Bacillota</taxon>
        <taxon>Bacilli</taxon>
        <taxon>Lactobacillales</taxon>
        <taxon>Enterococcaceae</taxon>
        <taxon>Vagococcus</taxon>
    </lineage>
</organism>
<evidence type="ECO:0000313" key="2">
    <source>
        <dbReference type="Proteomes" id="UP000500890"/>
    </source>
</evidence>
<evidence type="ECO:0000313" key="1">
    <source>
        <dbReference type="EMBL" id="QIL46202.1"/>
    </source>
</evidence>
<dbReference type="KEGG" id="vah:G7081_03500"/>
<dbReference type="EMBL" id="CP049886">
    <property type="protein sequence ID" value="QIL46202.1"/>
    <property type="molecule type" value="Genomic_DNA"/>
</dbReference>
<gene>
    <name evidence="1" type="ORF">G7081_03500</name>
</gene>
<keyword evidence="2" id="KW-1185">Reference proteome</keyword>
<dbReference type="RefSeq" id="WP_166007443.1">
    <property type="nucleotide sequence ID" value="NZ_CP049886.1"/>
</dbReference>
<reference evidence="1 2" key="1">
    <citation type="submission" date="2020-03" db="EMBL/GenBank/DDBJ databases">
        <title>Vagococcus sp. nov., isolated from beetles.</title>
        <authorList>
            <person name="Hyun D.-W."/>
            <person name="Bae J.-W."/>
        </authorList>
    </citation>
    <scope>NUCLEOTIDE SEQUENCE [LARGE SCALE GENOMIC DNA]</scope>
    <source>
        <strain evidence="1 2">HDW17A</strain>
    </source>
</reference>
<sequence length="87" mass="9903">MINLHDYSNNKVTITMTIGGLNDRLIKQTVETIIAAHGHQLEYSINESASQLKLILATQEIPEFVKLFTNENLAIYEMKEIKEKTTP</sequence>
<name>A0A6G8AMM5_9ENTE</name>
<proteinExistence type="predicted"/>